<feature type="compositionally biased region" description="Basic and acidic residues" evidence="1">
    <location>
        <begin position="47"/>
        <end position="57"/>
    </location>
</feature>
<evidence type="ECO:0000313" key="3">
    <source>
        <dbReference type="WBParaSite" id="sdigi.contig100.g4331.t1"/>
    </source>
</evidence>
<feature type="compositionally biased region" description="Polar residues" evidence="1">
    <location>
        <begin position="1"/>
        <end position="10"/>
    </location>
</feature>
<feature type="region of interest" description="Disordered" evidence="1">
    <location>
        <begin position="1"/>
        <end position="57"/>
    </location>
</feature>
<keyword evidence="2" id="KW-1185">Reference proteome</keyword>
<name>A0A915PHW3_9BILA</name>
<accession>A0A915PHW3</accession>
<evidence type="ECO:0000256" key="1">
    <source>
        <dbReference type="SAM" id="MobiDB-lite"/>
    </source>
</evidence>
<dbReference type="Proteomes" id="UP000887581">
    <property type="component" value="Unplaced"/>
</dbReference>
<organism evidence="2 3">
    <name type="scientific">Setaria digitata</name>
    <dbReference type="NCBI Taxonomy" id="48799"/>
    <lineage>
        <taxon>Eukaryota</taxon>
        <taxon>Metazoa</taxon>
        <taxon>Ecdysozoa</taxon>
        <taxon>Nematoda</taxon>
        <taxon>Chromadorea</taxon>
        <taxon>Rhabditida</taxon>
        <taxon>Spirurina</taxon>
        <taxon>Spiruromorpha</taxon>
        <taxon>Filarioidea</taxon>
        <taxon>Setariidae</taxon>
        <taxon>Setaria</taxon>
    </lineage>
</organism>
<proteinExistence type="predicted"/>
<evidence type="ECO:0000313" key="2">
    <source>
        <dbReference type="Proteomes" id="UP000887581"/>
    </source>
</evidence>
<dbReference type="AlphaFoldDB" id="A0A915PHW3"/>
<feature type="compositionally biased region" description="Acidic residues" evidence="1">
    <location>
        <begin position="34"/>
        <end position="46"/>
    </location>
</feature>
<sequence>MQCASRTVQARKQAATERGVGVTFQYHQGSNNDDGGDDGDGDGGDDAMERDRIGRHR</sequence>
<protein>
    <submittedName>
        <fullName evidence="3">Uncharacterized protein</fullName>
    </submittedName>
</protein>
<reference evidence="3" key="1">
    <citation type="submission" date="2022-11" db="UniProtKB">
        <authorList>
            <consortium name="WormBaseParasite"/>
        </authorList>
    </citation>
    <scope>IDENTIFICATION</scope>
</reference>
<dbReference type="WBParaSite" id="sdigi.contig100.g4331.t1">
    <property type="protein sequence ID" value="sdigi.contig100.g4331.t1"/>
    <property type="gene ID" value="sdigi.contig100.g4331"/>
</dbReference>